<feature type="domain" description="SCP2" evidence="3">
    <location>
        <begin position="14"/>
        <end position="111"/>
    </location>
</feature>
<reference evidence="4 5" key="1">
    <citation type="submission" date="2015-11" db="EMBL/GenBank/DDBJ databases">
        <authorList>
            <person name="Zhang Y."/>
            <person name="Guo Z."/>
        </authorList>
    </citation>
    <scope>NUCLEOTIDE SEQUENCE [LARGE SCALE GENOMIC DNA]</scope>
    <source>
        <strain evidence="4 5">KCTC 12086</strain>
    </source>
</reference>
<dbReference type="InterPro" id="IPR038989">
    <property type="entry name" value="UbiJ"/>
</dbReference>
<comment type="pathway">
    <text evidence="1">Cofactor biosynthesis; ubiquinone biosynthesis.</text>
</comment>
<feature type="coiled-coil region" evidence="2">
    <location>
        <begin position="173"/>
        <end position="200"/>
    </location>
</feature>
<evidence type="ECO:0000256" key="2">
    <source>
        <dbReference type="SAM" id="Coils"/>
    </source>
</evidence>
<dbReference type="STRING" id="161398.PP2015_3208"/>
<dbReference type="PANTHER" id="PTHR38693:SF1">
    <property type="entry name" value="UBIQUINONE BIOSYNTHESIS ACCESSORY FACTOR UBIJ"/>
    <property type="match status" value="1"/>
</dbReference>
<evidence type="ECO:0000313" key="5">
    <source>
        <dbReference type="Proteomes" id="UP000061457"/>
    </source>
</evidence>
<keyword evidence="1" id="KW-0963">Cytoplasm</keyword>
<dbReference type="UniPathway" id="UPA00232"/>
<sequence length="200" mass="22596">MLTTLACAAIENALNLLLDKEPSLKLALDQVKHKTLAVEIRDWNTTYALTFTGRQFMLFNNYQEQAECKISAHLETLPELKDPSVMTQLIRQDKLDLEGDLHLAQAYSGAFAKLDIDWAEHLSAYIGDAPAQLIVEKGQQTKACLSHSATTFAGTFTQLMQDELKVAIHPLELQQFKQHTRAIKQHAAQLEQRIEQLLNR</sequence>
<protein>
    <recommendedName>
        <fullName evidence="1">Ubiquinone biosynthesis accessory factor UbiJ</fullName>
    </recommendedName>
</protein>
<dbReference type="GO" id="GO:0005737">
    <property type="term" value="C:cytoplasm"/>
    <property type="evidence" value="ECO:0007669"/>
    <property type="project" value="UniProtKB-SubCell"/>
</dbReference>
<evidence type="ECO:0000259" key="3">
    <source>
        <dbReference type="Pfam" id="PF02036"/>
    </source>
</evidence>
<dbReference type="InterPro" id="IPR036527">
    <property type="entry name" value="SCP2_sterol-bd_dom_sf"/>
</dbReference>
<keyword evidence="4" id="KW-0830">Ubiquinone</keyword>
<dbReference type="RefSeq" id="WP_058031331.1">
    <property type="nucleotide sequence ID" value="NZ_CP013187.1"/>
</dbReference>
<dbReference type="HAMAP" id="MF_02215">
    <property type="entry name" value="UbiJ"/>
    <property type="match status" value="1"/>
</dbReference>
<dbReference type="EMBL" id="CP013187">
    <property type="protein sequence ID" value="ALO43686.1"/>
    <property type="molecule type" value="Genomic_DNA"/>
</dbReference>
<comment type="subcellular location">
    <subcellularLocation>
        <location evidence="1">Cytoplasm</location>
    </subcellularLocation>
</comment>
<dbReference type="SUPFAM" id="SSF55718">
    <property type="entry name" value="SCP-like"/>
    <property type="match status" value="1"/>
</dbReference>
<comment type="similarity">
    <text evidence="1">Belongs to the UbiJ family.</text>
</comment>
<dbReference type="AlphaFoldDB" id="A0A0S2K5Y0"/>
<organism evidence="4 5">
    <name type="scientific">Pseudoalteromonas phenolica</name>
    <dbReference type="NCBI Taxonomy" id="161398"/>
    <lineage>
        <taxon>Bacteria</taxon>
        <taxon>Pseudomonadati</taxon>
        <taxon>Pseudomonadota</taxon>
        <taxon>Gammaproteobacteria</taxon>
        <taxon>Alteromonadales</taxon>
        <taxon>Pseudoalteromonadaceae</taxon>
        <taxon>Pseudoalteromonas</taxon>
    </lineage>
</organism>
<dbReference type="GO" id="GO:0006744">
    <property type="term" value="P:ubiquinone biosynthetic process"/>
    <property type="evidence" value="ECO:0007669"/>
    <property type="project" value="UniProtKB-UniRule"/>
</dbReference>
<keyword evidence="5" id="KW-1185">Reference proteome</keyword>
<comment type="function">
    <text evidence="1">Required for ubiquinone (coenzyme Q) biosynthesis. Binds hydrophobic ubiquinone biosynthetic intermediates via its SCP2 domain and is essential for the stability of the Ubi complex. May constitute a docking platform where Ubi enzymes assemble and access their SCP2-bound polyprenyl substrates.</text>
</comment>
<evidence type="ECO:0000256" key="1">
    <source>
        <dbReference type="HAMAP-Rule" id="MF_02215"/>
    </source>
</evidence>
<dbReference type="Proteomes" id="UP000061457">
    <property type="component" value="Chromosome I"/>
</dbReference>
<gene>
    <name evidence="1" type="primary">ubiJ</name>
    <name evidence="4" type="ORF">PP2015_3208</name>
</gene>
<accession>A0A0S2K5Y0</accession>
<keyword evidence="2" id="KW-0175">Coiled coil</keyword>
<dbReference type="PATRIC" id="fig|161398.10.peg.3271"/>
<keyword evidence="1" id="KW-0831">Ubiquinone biosynthesis</keyword>
<dbReference type="OrthoDB" id="5801225at2"/>
<name>A0A0S2K5Y0_9GAMM</name>
<proteinExistence type="inferred from homology"/>
<dbReference type="PANTHER" id="PTHR38693">
    <property type="entry name" value="UBIQUINONE BIOSYNTHESIS PROTEIN UBIJ"/>
    <property type="match status" value="1"/>
</dbReference>
<dbReference type="Pfam" id="PF02036">
    <property type="entry name" value="SCP2"/>
    <property type="match status" value="1"/>
</dbReference>
<dbReference type="InterPro" id="IPR003033">
    <property type="entry name" value="SCP2_sterol-bd_dom"/>
</dbReference>
<dbReference type="KEGG" id="pphe:PP2015_3208"/>
<evidence type="ECO:0000313" key="4">
    <source>
        <dbReference type="EMBL" id="ALO43686.1"/>
    </source>
</evidence>